<evidence type="ECO:0000313" key="8">
    <source>
        <dbReference type="EMBL" id="MCT9810771.1"/>
    </source>
</evidence>
<name>A0ABT2PJW3_9BURK</name>
<dbReference type="PANTHER" id="PTHR43875:SF15">
    <property type="entry name" value="TREHALOSE IMPORT ATP-BINDING PROTEIN SUGC"/>
    <property type="match status" value="1"/>
</dbReference>
<dbReference type="InterPro" id="IPR003593">
    <property type="entry name" value="AAA+_ATPase"/>
</dbReference>
<reference evidence="8 9" key="1">
    <citation type="submission" date="2022-09" db="EMBL/GenBank/DDBJ databases">
        <title>Draft genome of isolate Be4.</title>
        <authorList>
            <person name="Sanchez-Castro I."/>
            <person name="Martinez-Rodriguez P."/>
            <person name="Descostes M."/>
            <person name="Merroun M."/>
        </authorList>
    </citation>
    <scope>NUCLEOTIDE SEQUENCE [LARGE SCALE GENOMIC DNA]</scope>
    <source>
        <strain evidence="8 9">Be4</strain>
    </source>
</reference>
<gene>
    <name evidence="8" type="ORF">N0K08_09000</name>
</gene>
<keyword evidence="5" id="KW-1278">Translocase</keyword>
<keyword evidence="3" id="KW-0547">Nucleotide-binding</keyword>
<dbReference type="InterPro" id="IPR013611">
    <property type="entry name" value="Transp-assoc_OB_typ2"/>
</dbReference>
<dbReference type="SMART" id="SM00382">
    <property type="entry name" value="AAA"/>
    <property type="match status" value="1"/>
</dbReference>
<keyword evidence="6" id="KW-0472">Membrane</keyword>
<feature type="domain" description="ABC transporter" evidence="7">
    <location>
        <begin position="6"/>
        <end position="236"/>
    </location>
</feature>
<comment type="caution">
    <text evidence="8">The sequence shown here is derived from an EMBL/GenBank/DDBJ whole genome shotgun (WGS) entry which is preliminary data.</text>
</comment>
<dbReference type="InterPro" id="IPR047641">
    <property type="entry name" value="ABC_transpr_MalK/UgpC-like"/>
</dbReference>
<keyword evidence="4 8" id="KW-0067">ATP-binding</keyword>
<dbReference type="SUPFAM" id="SSF50331">
    <property type="entry name" value="MOP-like"/>
    <property type="match status" value="1"/>
</dbReference>
<dbReference type="SUPFAM" id="SSF52540">
    <property type="entry name" value="P-loop containing nucleoside triphosphate hydrolases"/>
    <property type="match status" value="1"/>
</dbReference>
<dbReference type="InterPro" id="IPR017871">
    <property type="entry name" value="ABC_transporter-like_CS"/>
</dbReference>
<dbReference type="InterPro" id="IPR003439">
    <property type="entry name" value="ABC_transporter-like_ATP-bd"/>
</dbReference>
<evidence type="ECO:0000256" key="3">
    <source>
        <dbReference type="ARBA" id="ARBA00022741"/>
    </source>
</evidence>
<dbReference type="EMBL" id="JAODYH010000004">
    <property type="protein sequence ID" value="MCT9810771.1"/>
    <property type="molecule type" value="Genomic_DNA"/>
</dbReference>
<dbReference type="Pfam" id="PF00005">
    <property type="entry name" value="ABC_tran"/>
    <property type="match status" value="1"/>
</dbReference>
<proteinExistence type="predicted"/>
<organism evidence="8 9">
    <name type="scientific">Acidovorax bellezanensis</name>
    <dbReference type="NCBI Taxonomy" id="2976702"/>
    <lineage>
        <taxon>Bacteria</taxon>
        <taxon>Pseudomonadati</taxon>
        <taxon>Pseudomonadota</taxon>
        <taxon>Betaproteobacteria</taxon>
        <taxon>Burkholderiales</taxon>
        <taxon>Comamonadaceae</taxon>
        <taxon>Acidovorax</taxon>
    </lineage>
</organism>
<evidence type="ECO:0000256" key="1">
    <source>
        <dbReference type="ARBA" id="ARBA00022448"/>
    </source>
</evidence>
<dbReference type="RefSeq" id="WP_261499902.1">
    <property type="nucleotide sequence ID" value="NZ_JAODYH010000004.1"/>
</dbReference>
<dbReference type="PROSITE" id="PS50893">
    <property type="entry name" value="ABC_TRANSPORTER_2"/>
    <property type="match status" value="1"/>
</dbReference>
<dbReference type="GO" id="GO:0005524">
    <property type="term" value="F:ATP binding"/>
    <property type="evidence" value="ECO:0007669"/>
    <property type="project" value="UniProtKB-KW"/>
</dbReference>
<keyword evidence="2" id="KW-1003">Cell membrane</keyword>
<keyword evidence="9" id="KW-1185">Reference proteome</keyword>
<dbReference type="Gene3D" id="3.40.50.300">
    <property type="entry name" value="P-loop containing nucleotide triphosphate hydrolases"/>
    <property type="match status" value="1"/>
</dbReference>
<dbReference type="Pfam" id="PF08402">
    <property type="entry name" value="TOBE_2"/>
    <property type="match status" value="1"/>
</dbReference>
<evidence type="ECO:0000256" key="5">
    <source>
        <dbReference type="ARBA" id="ARBA00022967"/>
    </source>
</evidence>
<dbReference type="PROSITE" id="PS00211">
    <property type="entry name" value="ABC_TRANSPORTER_1"/>
    <property type="match status" value="1"/>
</dbReference>
<evidence type="ECO:0000259" key="7">
    <source>
        <dbReference type="PROSITE" id="PS50893"/>
    </source>
</evidence>
<dbReference type="Proteomes" id="UP001525968">
    <property type="component" value="Unassembled WGS sequence"/>
</dbReference>
<dbReference type="InterPro" id="IPR027417">
    <property type="entry name" value="P-loop_NTPase"/>
</dbReference>
<sequence>MNRVNVKCEDLQLSYGNVVVLDGVTLDIAPGEFFALLGPSGSGKSTLLRVIAGFLQHQKGRLLIDGRELRDEPAWARRVGMVFQNYALWPHLSVRENVAFGLVERRLSRKEIDARVSEVLEQVELGGLAHRSPHQLSGGQQQRVALARTLVTQPQVLLLDEPLSNLDRSLRIQMRQELLKLQRRLGITTIFVTHDQSEAMTSADRIAVLDKGVVQQIGTPIALYDYPATPFVARFVGTMNLLQGTVRSTCGRAVRLAIEGWGEIVIESDADLAAGRRAMAAIRPQTIRLDVADARRDARFSWLPGSIESVEFHGEFTRYCVQVGEHMVFADQPHYAGLSKFPAGASVSIGIDPTLVRLYGQ</sequence>
<evidence type="ECO:0000256" key="2">
    <source>
        <dbReference type="ARBA" id="ARBA00022475"/>
    </source>
</evidence>
<protein>
    <submittedName>
        <fullName evidence="8">ABC transporter ATP-binding protein</fullName>
    </submittedName>
</protein>
<evidence type="ECO:0000256" key="4">
    <source>
        <dbReference type="ARBA" id="ARBA00022840"/>
    </source>
</evidence>
<keyword evidence="1" id="KW-0813">Transport</keyword>
<dbReference type="Gene3D" id="2.40.50.100">
    <property type="match status" value="1"/>
</dbReference>
<accession>A0ABT2PJW3</accession>
<dbReference type="InterPro" id="IPR008995">
    <property type="entry name" value="Mo/tungstate-bd_C_term_dom"/>
</dbReference>
<evidence type="ECO:0000313" key="9">
    <source>
        <dbReference type="Proteomes" id="UP001525968"/>
    </source>
</evidence>
<evidence type="ECO:0000256" key="6">
    <source>
        <dbReference type="ARBA" id="ARBA00023136"/>
    </source>
</evidence>
<dbReference type="PANTHER" id="PTHR43875">
    <property type="entry name" value="MALTODEXTRIN IMPORT ATP-BINDING PROTEIN MSMX"/>
    <property type="match status" value="1"/>
</dbReference>